<comment type="caution">
    <text evidence="2">The sequence shown here is derived from an EMBL/GenBank/DDBJ whole genome shotgun (WGS) entry which is preliminary data.</text>
</comment>
<dbReference type="InterPro" id="IPR002347">
    <property type="entry name" value="SDR_fam"/>
</dbReference>
<dbReference type="PANTHER" id="PTHR43157:SF31">
    <property type="entry name" value="PHOSPHATIDYLINOSITOL-GLYCAN BIOSYNTHESIS CLASS F PROTEIN"/>
    <property type="match status" value="1"/>
</dbReference>
<name>A0A8K0ULK3_9AGAR</name>
<organism evidence="2 3">
    <name type="scientific">Cristinia sonorae</name>
    <dbReference type="NCBI Taxonomy" id="1940300"/>
    <lineage>
        <taxon>Eukaryota</taxon>
        <taxon>Fungi</taxon>
        <taxon>Dikarya</taxon>
        <taxon>Basidiomycota</taxon>
        <taxon>Agaricomycotina</taxon>
        <taxon>Agaricomycetes</taxon>
        <taxon>Agaricomycetidae</taxon>
        <taxon>Agaricales</taxon>
        <taxon>Pleurotineae</taxon>
        <taxon>Stephanosporaceae</taxon>
        <taxon>Cristinia</taxon>
    </lineage>
</organism>
<evidence type="ECO:0000313" key="2">
    <source>
        <dbReference type="EMBL" id="KAH8097018.1"/>
    </source>
</evidence>
<dbReference type="Gene3D" id="3.40.50.720">
    <property type="entry name" value="NAD(P)-binding Rossmann-like Domain"/>
    <property type="match status" value="1"/>
</dbReference>
<proteinExistence type="predicted"/>
<dbReference type="Proteomes" id="UP000813824">
    <property type="component" value="Unassembled WGS sequence"/>
</dbReference>
<sequence length="331" mass="36376">MGIWSSSLQWNIDKDIPNLEGKVIIVTGGNAGLGFATIQYLVRHGAKVYMAARNEEKAKAAIARLRLGEGAGSVEWLELDLADPRKAKASAEKFLEKEQRLDILVNNAAITIAPYQRSIGDIQDVMMINHISPFIFTKTLLPLLEKTAANEPNSDVRIVNVSSQAILYLPDDVRFRNREDFNDEHAGGFSPTGDFSPAMKRYGRSKLANILFAKQLQSDFDARNVPIIALSLHPGAVNTDGSNSVISRQHWLLRSALGVISSLFFTDPNNGAYTQVFAAVAPIVRQEADKYKGAYLLPPAVISKANKPGESKELAKELWDTTESLLKELGI</sequence>
<keyword evidence="1" id="KW-0560">Oxidoreductase</keyword>
<accession>A0A8K0ULK3</accession>
<evidence type="ECO:0000313" key="3">
    <source>
        <dbReference type="Proteomes" id="UP000813824"/>
    </source>
</evidence>
<dbReference type="PANTHER" id="PTHR43157">
    <property type="entry name" value="PHOSPHATIDYLINOSITOL-GLYCAN BIOSYNTHESIS CLASS F PROTEIN-RELATED"/>
    <property type="match status" value="1"/>
</dbReference>
<dbReference type="SUPFAM" id="SSF51735">
    <property type="entry name" value="NAD(P)-binding Rossmann-fold domains"/>
    <property type="match status" value="1"/>
</dbReference>
<evidence type="ECO:0000256" key="1">
    <source>
        <dbReference type="ARBA" id="ARBA00023002"/>
    </source>
</evidence>
<dbReference type="EMBL" id="JAEVFJ010000021">
    <property type="protein sequence ID" value="KAH8097018.1"/>
    <property type="molecule type" value="Genomic_DNA"/>
</dbReference>
<keyword evidence="3" id="KW-1185">Reference proteome</keyword>
<dbReference type="OrthoDB" id="191139at2759"/>
<dbReference type="PRINTS" id="PR00081">
    <property type="entry name" value="GDHRDH"/>
</dbReference>
<dbReference type="AlphaFoldDB" id="A0A8K0ULK3"/>
<dbReference type="InterPro" id="IPR036291">
    <property type="entry name" value="NAD(P)-bd_dom_sf"/>
</dbReference>
<gene>
    <name evidence="2" type="ORF">BXZ70DRAFT_943968</name>
</gene>
<reference evidence="2" key="1">
    <citation type="journal article" date="2021" name="New Phytol.">
        <title>Evolutionary innovations through gain and loss of genes in the ectomycorrhizal Boletales.</title>
        <authorList>
            <person name="Wu G."/>
            <person name="Miyauchi S."/>
            <person name="Morin E."/>
            <person name="Kuo A."/>
            <person name="Drula E."/>
            <person name="Varga T."/>
            <person name="Kohler A."/>
            <person name="Feng B."/>
            <person name="Cao Y."/>
            <person name="Lipzen A."/>
            <person name="Daum C."/>
            <person name="Hundley H."/>
            <person name="Pangilinan J."/>
            <person name="Johnson J."/>
            <person name="Barry K."/>
            <person name="LaButti K."/>
            <person name="Ng V."/>
            <person name="Ahrendt S."/>
            <person name="Min B."/>
            <person name="Choi I.G."/>
            <person name="Park H."/>
            <person name="Plett J.M."/>
            <person name="Magnuson J."/>
            <person name="Spatafora J.W."/>
            <person name="Nagy L.G."/>
            <person name="Henrissat B."/>
            <person name="Grigoriev I.V."/>
            <person name="Yang Z.L."/>
            <person name="Xu J."/>
            <person name="Martin F.M."/>
        </authorList>
    </citation>
    <scope>NUCLEOTIDE SEQUENCE</scope>
    <source>
        <strain evidence="2">KKN 215</strain>
    </source>
</reference>
<protein>
    <submittedName>
        <fullName evidence="2">NAD-P-binding protein</fullName>
    </submittedName>
</protein>
<dbReference type="GO" id="GO:0016491">
    <property type="term" value="F:oxidoreductase activity"/>
    <property type="evidence" value="ECO:0007669"/>
    <property type="project" value="UniProtKB-KW"/>
</dbReference>
<dbReference type="Pfam" id="PF00106">
    <property type="entry name" value="adh_short"/>
    <property type="match status" value="1"/>
</dbReference>